<accession>A0A1X0NG19</accession>
<keyword evidence="2" id="KW-0812">Transmembrane</keyword>
<keyword evidence="2" id="KW-0472">Membrane</keyword>
<feature type="compositionally biased region" description="Low complexity" evidence="1">
    <location>
        <begin position="129"/>
        <end position="148"/>
    </location>
</feature>
<dbReference type="VEuPathDB" id="TriTrypDB:TM35_000601030"/>
<dbReference type="EMBL" id="NBCO01000060">
    <property type="protein sequence ID" value="ORC83672.1"/>
    <property type="molecule type" value="Genomic_DNA"/>
</dbReference>
<keyword evidence="5" id="KW-1185">Reference proteome</keyword>
<dbReference type="RefSeq" id="XP_028877738.1">
    <property type="nucleotide sequence ID" value="XM_029030936.1"/>
</dbReference>
<evidence type="ECO:0000256" key="2">
    <source>
        <dbReference type="SAM" id="Phobius"/>
    </source>
</evidence>
<feature type="signal peptide" evidence="3">
    <location>
        <begin position="1"/>
        <end position="28"/>
    </location>
</feature>
<keyword evidence="3" id="KW-0732">Signal</keyword>
<feature type="chain" id="PRO_5012597383" description="Mucin TcMUCII" evidence="3">
    <location>
        <begin position="29"/>
        <end position="232"/>
    </location>
</feature>
<evidence type="ECO:0000313" key="5">
    <source>
        <dbReference type="Proteomes" id="UP000192257"/>
    </source>
</evidence>
<dbReference type="GeneID" id="39990716"/>
<comment type="caution">
    <text evidence="4">The sequence shown here is derived from an EMBL/GenBank/DDBJ whole genome shotgun (WGS) entry which is preliminary data.</text>
</comment>
<evidence type="ECO:0008006" key="6">
    <source>
        <dbReference type="Google" id="ProtNLM"/>
    </source>
</evidence>
<organism evidence="4 5">
    <name type="scientific">Trypanosoma theileri</name>
    <dbReference type="NCBI Taxonomy" id="67003"/>
    <lineage>
        <taxon>Eukaryota</taxon>
        <taxon>Discoba</taxon>
        <taxon>Euglenozoa</taxon>
        <taxon>Kinetoplastea</taxon>
        <taxon>Metakinetoplastina</taxon>
        <taxon>Trypanosomatida</taxon>
        <taxon>Trypanosomatidae</taxon>
        <taxon>Trypanosoma</taxon>
    </lineage>
</organism>
<dbReference type="AlphaFoldDB" id="A0A1X0NG19"/>
<name>A0A1X0NG19_9TRYP</name>
<reference evidence="4 5" key="1">
    <citation type="submission" date="2017-03" db="EMBL/GenBank/DDBJ databases">
        <title>An alternative strategy for trypanosome survival in the mammalian bloodstream revealed through genome and transcriptome analysis of the ubiquitous bovine parasite Trypanosoma (Megatrypanum) theileri.</title>
        <authorList>
            <person name="Kelly S."/>
            <person name="Ivens A."/>
            <person name="Mott A."/>
            <person name="O'Neill E."/>
            <person name="Emms D."/>
            <person name="Macleod O."/>
            <person name="Voorheis P."/>
            <person name="Matthews J."/>
            <person name="Matthews K."/>
            <person name="Carrington M."/>
        </authorList>
    </citation>
    <scope>NUCLEOTIDE SEQUENCE [LARGE SCALE GENOMIC DNA]</scope>
    <source>
        <strain evidence="4">Edinburgh</strain>
    </source>
</reference>
<sequence>MAKAVMVRCYLLCLLTFTLCCTCELVWAQPIKHTLDVNDKLVVCFPPSERILLPNGTPKCNITKPRKTQEHQVSSTTVEKQENQQLKENKPVDAGTDTGRESHPDTHQPTNGENTNLTGSSDNEGKETSGNASQSSPENSSNTSPSQNAGESGAAETGPTSNPNDAENANTTTTTTNTTTTTLPPVTNAEINNSITSTVQNKANVDSSVSSVWMRTAAPLLIMVVLFTVTVY</sequence>
<feature type="compositionally biased region" description="Polar residues" evidence="1">
    <location>
        <begin position="107"/>
        <end position="122"/>
    </location>
</feature>
<gene>
    <name evidence="4" type="ORF">TM35_000601030</name>
</gene>
<keyword evidence="2" id="KW-1133">Transmembrane helix</keyword>
<feature type="transmembrane region" description="Helical" evidence="2">
    <location>
        <begin position="212"/>
        <end position="231"/>
    </location>
</feature>
<protein>
    <recommendedName>
        <fullName evidence="6">Mucin TcMUCII</fullName>
    </recommendedName>
</protein>
<feature type="compositionally biased region" description="Basic and acidic residues" evidence="1">
    <location>
        <begin position="79"/>
        <end position="91"/>
    </location>
</feature>
<proteinExistence type="predicted"/>
<evidence type="ECO:0000256" key="3">
    <source>
        <dbReference type="SAM" id="SignalP"/>
    </source>
</evidence>
<evidence type="ECO:0000256" key="1">
    <source>
        <dbReference type="SAM" id="MobiDB-lite"/>
    </source>
</evidence>
<feature type="region of interest" description="Disordered" evidence="1">
    <location>
        <begin position="55"/>
        <end position="188"/>
    </location>
</feature>
<feature type="compositionally biased region" description="Low complexity" evidence="1">
    <location>
        <begin position="170"/>
        <end position="182"/>
    </location>
</feature>
<evidence type="ECO:0000313" key="4">
    <source>
        <dbReference type="EMBL" id="ORC83672.1"/>
    </source>
</evidence>
<feature type="compositionally biased region" description="Polar residues" evidence="1">
    <location>
        <begin position="158"/>
        <end position="169"/>
    </location>
</feature>
<dbReference type="Proteomes" id="UP000192257">
    <property type="component" value="Unassembled WGS sequence"/>
</dbReference>